<feature type="compositionally biased region" description="Gly residues" evidence="7">
    <location>
        <begin position="1021"/>
        <end position="1059"/>
    </location>
</feature>
<feature type="compositionally biased region" description="Acidic residues" evidence="7">
    <location>
        <begin position="1065"/>
        <end position="1107"/>
    </location>
</feature>
<dbReference type="InterPro" id="IPR023828">
    <property type="entry name" value="Peptidase_S8_Ser-AS"/>
</dbReference>
<dbReference type="InterPro" id="IPR008969">
    <property type="entry name" value="CarboxyPept-like_regulatory"/>
</dbReference>
<dbReference type="PANTHER" id="PTHR43806">
    <property type="entry name" value="PEPTIDASE S8"/>
    <property type="match status" value="1"/>
</dbReference>
<organism evidence="9 10">
    <name type="scientific">Halorubrum saccharovorum DSM 1137</name>
    <dbReference type="NCBI Taxonomy" id="1227484"/>
    <lineage>
        <taxon>Archaea</taxon>
        <taxon>Methanobacteriati</taxon>
        <taxon>Methanobacteriota</taxon>
        <taxon>Stenosarchaea group</taxon>
        <taxon>Halobacteria</taxon>
        <taxon>Halobacteriales</taxon>
        <taxon>Haloferacaceae</taxon>
        <taxon>Halorubrum</taxon>
    </lineage>
</organism>
<feature type="active site" description="Charge relay system" evidence="5">
    <location>
        <position position="502"/>
    </location>
</feature>
<dbReference type="PROSITE" id="PS00137">
    <property type="entry name" value="SUBTILASE_HIS"/>
    <property type="match status" value="1"/>
</dbReference>
<keyword evidence="10" id="KW-1185">Reference proteome</keyword>
<evidence type="ECO:0000256" key="4">
    <source>
        <dbReference type="ARBA" id="ARBA00022825"/>
    </source>
</evidence>
<keyword evidence="3 5" id="KW-0378">Hydrolase</keyword>
<feature type="compositionally biased region" description="Low complexity" evidence="7">
    <location>
        <begin position="210"/>
        <end position="227"/>
    </location>
</feature>
<evidence type="ECO:0000256" key="7">
    <source>
        <dbReference type="SAM" id="MobiDB-lite"/>
    </source>
</evidence>
<dbReference type="Gene3D" id="2.60.40.1120">
    <property type="entry name" value="Carboxypeptidase-like, regulatory domain"/>
    <property type="match status" value="3"/>
</dbReference>
<dbReference type="AlphaFoldDB" id="M0E4I7"/>
<feature type="compositionally biased region" description="Gly residues" evidence="7">
    <location>
        <begin position="1142"/>
        <end position="1155"/>
    </location>
</feature>
<feature type="active site" description="Charge relay system" evidence="5">
    <location>
        <position position="327"/>
    </location>
</feature>
<dbReference type="PROSITE" id="PS00138">
    <property type="entry name" value="SUBTILASE_SER"/>
    <property type="match status" value="1"/>
</dbReference>
<dbReference type="PATRIC" id="fig|1227484.4.peg.370"/>
<dbReference type="eggNOG" id="arCOG07398">
    <property type="taxonomic scope" value="Archaea"/>
</dbReference>
<comment type="similarity">
    <text evidence="1 5 6">Belongs to the peptidase S8 family.</text>
</comment>
<gene>
    <name evidence="9" type="ORF">C471_01820</name>
</gene>
<dbReference type="InterPro" id="IPR022398">
    <property type="entry name" value="Peptidase_S8_His-AS"/>
</dbReference>
<evidence type="ECO:0000259" key="8">
    <source>
        <dbReference type="Pfam" id="PF00082"/>
    </source>
</evidence>
<evidence type="ECO:0000256" key="1">
    <source>
        <dbReference type="ARBA" id="ARBA00011073"/>
    </source>
</evidence>
<dbReference type="InterPro" id="IPR036852">
    <property type="entry name" value="Peptidase_S8/S53_dom_sf"/>
</dbReference>
<dbReference type="InterPro" id="IPR015500">
    <property type="entry name" value="Peptidase_S8_subtilisin-rel"/>
</dbReference>
<dbReference type="InterPro" id="IPR023827">
    <property type="entry name" value="Peptidase_S8_Asp-AS"/>
</dbReference>
<keyword evidence="2 5" id="KW-0645">Protease</keyword>
<feature type="region of interest" description="Disordered" evidence="7">
    <location>
        <begin position="188"/>
        <end position="227"/>
    </location>
</feature>
<proteinExistence type="inferred from homology"/>
<dbReference type="STRING" id="1227484.C471_01820"/>
<dbReference type="PRINTS" id="PR00723">
    <property type="entry name" value="SUBTILISIN"/>
</dbReference>
<dbReference type="Proteomes" id="UP000011514">
    <property type="component" value="Unassembled WGS sequence"/>
</dbReference>
<evidence type="ECO:0000256" key="5">
    <source>
        <dbReference type="PROSITE-ProRule" id="PRU01240"/>
    </source>
</evidence>
<evidence type="ECO:0000313" key="9">
    <source>
        <dbReference type="EMBL" id="ELZ42690.1"/>
    </source>
</evidence>
<feature type="region of interest" description="Disordered" evidence="7">
    <location>
        <begin position="53"/>
        <end position="83"/>
    </location>
</feature>
<feature type="active site" description="Charge relay system" evidence="5">
    <location>
        <position position="256"/>
    </location>
</feature>
<dbReference type="Gene3D" id="3.40.50.200">
    <property type="entry name" value="Peptidase S8/S53 domain"/>
    <property type="match status" value="2"/>
</dbReference>
<dbReference type="InterPro" id="IPR000209">
    <property type="entry name" value="Peptidase_S8/S53_dom"/>
</dbReference>
<protein>
    <submittedName>
        <fullName evidence="9">Peptidase S8/S53 subtilisin kexin sedolisin</fullName>
    </submittedName>
</protein>
<dbReference type="Pfam" id="PF00082">
    <property type="entry name" value="Peptidase_S8"/>
    <property type="match status" value="1"/>
</dbReference>
<dbReference type="SUPFAM" id="SSF49464">
    <property type="entry name" value="Carboxypeptidase regulatory domain-like"/>
    <property type="match status" value="1"/>
</dbReference>
<evidence type="ECO:0000256" key="2">
    <source>
        <dbReference type="ARBA" id="ARBA00022670"/>
    </source>
</evidence>
<dbReference type="PROSITE" id="PS51892">
    <property type="entry name" value="SUBTILASE"/>
    <property type="match status" value="1"/>
</dbReference>
<evidence type="ECO:0000313" key="10">
    <source>
        <dbReference type="Proteomes" id="UP000011514"/>
    </source>
</evidence>
<reference evidence="9 10" key="1">
    <citation type="journal article" date="2014" name="PLoS Genet.">
        <title>Phylogenetically driven sequencing of extremely halophilic archaea reveals strategies for static and dynamic osmo-response.</title>
        <authorList>
            <person name="Becker E.A."/>
            <person name="Seitzer P.M."/>
            <person name="Tritt A."/>
            <person name="Larsen D."/>
            <person name="Krusor M."/>
            <person name="Yao A.I."/>
            <person name="Wu D."/>
            <person name="Madern D."/>
            <person name="Eisen J.A."/>
            <person name="Darling A.E."/>
            <person name="Facciotti M.T."/>
        </authorList>
    </citation>
    <scope>NUCLEOTIDE SEQUENCE [LARGE SCALE GENOMIC DNA]</scope>
    <source>
        <strain evidence="9 10">DSM 1137</strain>
    </source>
</reference>
<dbReference type="GO" id="GO:0006508">
    <property type="term" value="P:proteolysis"/>
    <property type="evidence" value="ECO:0007669"/>
    <property type="project" value="UniProtKB-KW"/>
</dbReference>
<evidence type="ECO:0000256" key="6">
    <source>
        <dbReference type="RuleBase" id="RU003355"/>
    </source>
</evidence>
<dbReference type="RefSeq" id="WP_004046194.1">
    <property type="nucleotide sequence ID" value="NZ_AOJE01000010.1"/>
</dbReference>
<dbReference type="Pfam" id="PF13620">
    <property type="entry name" value="CarboxypepD_reg"/>
    <property type="match status" value="3"/>
</dbReference>
<dbReference type="PROSITE" id="PS00136">
    <property type="entry name" value="SUBTILASE_ASP"/>
    <property type="match status" value="1"/>
</dbReference>
<feature type="compositionally biased region" description="Low complexity" evidence="7">
    <location>
        <begin position="53"/>
        <end position="67"/>
    </location>
</feature>
<dbReference type="InterPro" id="IPR050131">
    <property type="entry name" value="Peptidase_S8_subtilisin-like"/>
</dbReference>
<name>M0E4I7_9EURY</name>
<feature type="domain" description="Peptidase S8/S53" evidence="8">
    <location>
        <begin position="285"/>
        <end position="552"/>
    </location>
</feature>
<dbReference type="SUPFAM" id="SSF52743">
    <property type="entry name" value="Subtilisin-like"/>
    <property type="match status" value="2"/>
</dbReference>
<dbReference type="PANTHER" id="PTHR43806:SF11">
    <property type="entry name" value="CEREVISIN-RELATED"/>
    <property type="match status" value="1"/>
</dbReference>
<comment type="caution">
    <text evidence="9">The sequence shown here is derived from an EMBL/GenBank/DDBJ whole genome shotgun (WGS) entry which is preliminary data.</text>
</comment>
<dbReference type="EMBL" id="AOJE01000010">
    <property type="protein sequence ID" value="ELZ42690.1"/>
    <property type="molecule type" value="Genomic_DNA"/>
</dbReference>
<keyword evidence="4 5" id="KW-0720">Serine protease</keyword>
<dbReference type="GO" id="GO:0030246">
    <property type="term" value="F:carbohydrate binding"/>
    <property type="evidence" value="ECO:0007669"/>
    <property type="project" value="InterPro"/>
</dbReference>
<dbReference type="GO" id="GO:0004252">
    <property type="term" value="F:serine-type endopeptidase activity"/>
    <property type="evidence" value="ECO:0007669"/>
    <property type="project" value="UniProtKB-UniRule"/>
</dbReference>
<dbReference type="SUPFAM" id="SSF49452">
    <property type="entry name" value="Starch-binding domain-like"/>
    <property type="match status" value="2"/>
</dbReference>
<feature type="region of interest" description="Disordered" evidence="7">
    <location>
        <begin position="1016"/>
        <end position="1163"/>
    </location>
</feature>
<accession>M0E4I7</accession>
<dbReference type="eggNOG" id="arCOG00702">
    <property type="taxonomic scope" value="Archaea"/>
</dbReference>
<dbReference type="OrthoDB" id="341609at2157"/>
<sequence length="1187" mass="117800">MSDQSPFSYVTAATVLLVACLLVAAVAPGAVAGGFIADDSETDDTDLADTVTADSAAAEPASTDPAAVDSRSAPGSDAVAPGLRSANGTVEVVVRFGSDARLGADGGGADGSGGSATLSANDLKTNAANAQADFETFAERKPGVAVERSFWLANAMLVTVDTESVAVERLLEVRGVERVHENFEVELDSTATDGDGGSRAVGPAGPPSAPASGAVSSVSTSSTGTDATYGVDMVRAPEVWEVFGTRGEGATVAVIDTGVDPNPPDLNVSGWAEYDAEGNLTSDNLSVIDTGVDPNHPDLNVSGWAEYDAEGNLTSDNLSDATDGNGHGTHVAGTVAGGNASGTAIGVAPNASLHGIKVFDDDGTNATFARVTAGMEHATQDPDVDVLQMSLGADGYVPSYIEPVRNARSAGKIVVVSSGNSGQGTSSSPGNVYDSLAVGAVDDSRSVADFSGGEMINTSNAWKNDAPADWPNEYAVPDISAPGVSVGSSLPGDKYGYKSGTSMAAPHVSGVAALVLSASTRKISDDELYDTLRDTANHPANATDPDDRYGTGIVDGYAAVSSVAPLYRASNFTAPELAERGEPLNATVDVTNDGEVAGDNRTVEFRLVDPGNASNVSVVAAENVSLGSGNTKTLSLNGTVPSAFGTGETTVTVASPEDAASAPIRIADAVGTINGSVTDAETDAPLAGIDVVVEDGTEVVGATVTGTEGTYAVDVPATELTVAASNATYAPANQTVALTGSGDTATANFSLALRNGTLTGTVGASDGLDHPSNATVTVRNETGEVVAAIDAAGDGTYATELRPGTYDATADAPDFENRRTADVAVSPNATASEDFALTPRPASLSGTVTNGTDGGAISGATVTIGGDRTATTDANGTYALDALDRGEREITVSADGYARESRTLTLAANDTRDLNVSLSPRGVFIITNLSGDTEIEQGSSGSFGLAVQNDGRVTDDASVDISLNRSGSVSPDPVSIDGVAVGDSESKSFSVSLGSSAPTGTYAVTAATPDSEKTHTFVAVGGSGGSRSTDGGGGGGDGGGDGGGGDDGGGGGGGGGGGQPSPPADDTDDEPENATDEPENVTDEPENVTDEPENVTDEPENVTDEPTNETNEPVGDGPADGGDENNSGESGDDDAGEATDGGSEGDGGADGGGSADGAPGFGPAVGAVAVLAAALLVGRRRGRGGGE</sequence>
<dbReference type="InterPro" id="IPR013784">
    <property type="entry name" value="Carb-bd-like_fold"/>
</dbReference>
<evidence type="ECO:0000256" key="3">
    <source>
        <dbReference type="ARBA" id="ARBA00022801"/>
    </source>
</evidence>